<dbReference type="InterPro" id="IPR000601">
    <property type="entry name" value="PKD_dom"/>
</dbReference>
<feature type="compositionally biased region" description="Low complexity" evidence="1">
    <location>
        <begin position="53"/>
        <end position="62"/>
    </location>
</feature>
<dbReference type="InterPro" id="IPR035986">
    <property type="entry name" value="PKD_dom_sf"/>
</dbReference>
<evidence type="ECO:0000256" key="1">
    <source>
        <dbReference type="SAM" id="MobiDB-lite"/>
    </source>
</evidence>
<feature type="signal peptide" evidence="2">
    <location>
        <begin position="1"/>
        <end position="32"/>
    </location>
</feature>
<dbReference type="SUPFAM" id="SSF49299">
    <property type="entry name" value="PKD domain"/>
    <property type="match status" value="1"/>
</dbReference>
<dbReference type="InterPro" id="IPR013783">
    <property type="entry name" value="Ig-like_fold"/>
</dbReference>
<evidence type="ECO:0000313" key="4">
    <source>
        <dbReference type="EMBL" id="UUP12723.1"/>
    </source>
</evidence>
<keyword evidence="5" id="KW-1185">Reference proteome</keyword>
<dbReference type="RefSeq" id="WP_232402165.1">
    <property type="nucleotide sequence ID" value="NZ_CP102173.1"/>
</dbReference>
<accession>A0ABY5M6U9</accession>
<dbReference type="Gene3D" id="2.60.40.10">
    <property type="entry name" value="Immunoglobulins"/>
    <property type="match status" value="1"/>
</dbReference>
<reference evidence="4 5" key="1">
    <citation type="submission" date="2022-08" db="EMBL/GenBank/DDBJ databases">
        <title>novel species in genus Aeromicrobium.</title>
        <authorList>
            <person name="Ye L."/>
        </authorList>
    </citation>
    <scope>NUCLEOTIDE SEQUENCE [LARGE SCALE GENOMIC DNA]</scope>
    <source>
        <strain evidence="5">zg-Y1379</strain>
    </source>
</reference>
<dbReference type="Proteomes" id="UP001316184">
    <property type="component" value="Chromosome"/>
</dbReference>
<name>A0ABY5M6U9_9ACTN</name>
<feature type="region of interest" description="Disordered" evidence="1">
    <location>
        <begin position="33"/>
        <end position="62"/>
    </location>
</feature>
<keyword evidence="2" id="KW-0732">Signal</keyword>
<proteinExistence type="predicted"/>
<evidence type="ECO:0000256" key="2">
    <source>
        <dbReference type="SAM" id="SignalP"/>
    </source>
</evidence>
<feature type="domain" description="PKD" evidence="3">
    <location>
        <begin position="208"/>
        <end position="252"/>
    </location>
</feature>
<gene>
    <name evidence="4" type="ORF">NQV15_12775</name>
</gene>
<organism evidence="4 5">
    <name type="scientific">Aeromicrobium wangtongii</name>
    <dbReference type="NCBI Taxonomy" id="2969247"/>
    <lineage>
        <taxon>Bacteria</taxon>
        <taxon>Bacillati</taxon>
        <taxon>Actinomycetota</taxon>
        <taxon>Actinomycetes</taxon>
        <taxon>Propionibacteriales</taxon>
        <taxon>Nocardioidaceae</taxon>
        <taxon>Aeromicrobium</taxon>
    </lineage>
</organism>
<dbReference type="PROSITE" id="PS50093">
    <property type="entry name" value="PKD"/>
    <property type="match status" value="1"/>
</dbReference>
<dbReference type="EMBL" id="CP102173">
    <property type="protein sequence ID" value="UUP12723.1"/>
    <property type="molecule type" value="Genomic_DNA"/>
</dbReference>
<evidence type="ECO:0000259" key="3">
    <source>
        <dbReference type="PROSITE" id="PS50093"/>
    </source>
</evidence>
<sequence length="295" mass="30419">MTRTTTGRSWRRISVLLAVTAAVVLGTATAAAADPKAGGDGDTVIIRDDDTTTDPTGPGNDGPAVIRIPKPYKEYRYIPACSANDVEGGADVLCGQAVSSCPREGDIRYRVYTRQHDADGSVAEGADWELLPGTQCRGPNDPDEGGPVVITTADIADEARKAAPATTVNVEPTTRSYVNVPNNFFADSASVEASVEVLGQTIGLTFAPSGFTWAFGDGTTGTGAGVQGAPVGAPGAVEHAYRRSGTVSVTLTRTFEVTYTAPGGVTGTIPGGVRNTSAPYALQVGEIQSLVTKVR</sequence>
<evidence type="ECO:0000313" key="5">
    <source>
        <dbReference type="Proteomes" id="UP001316184"/>
    </source>
</evidence>
<protein>
    <recommendedName>
        <fullName evidence="3">PKD domain-containing protein</fullName>
    </recommendedName>
</protein>
<feature type="chain" id="PRO_5045150236" description="PKD domain-containing protein" evidence="2">
    <location>
        <begin position="33"/>
        <end position="295"/>
    </location>
</feature>